<keyword evidence="4" id="KW-0804">Transcription</keyword>
<accession>A0AAP3DDN4</accession>
<evidence type="ECO:0000259" key="5">
    <source>
        <dbReference type="PROSITE" id="PS51099"/>
    </source>
</evidence>
<evidence type="ECO:0000256" key="1">
    <source>
        <dbReference type="ARBA" id="ARBA00022679"/>
    </source>
</evidence>
<feature type="domain" description="PRD" evidence="6">
    <location>
        <begin position="205"/>
        <end position="310"/>
    </location>
</feature>
<name>A0AAP3DDN4_BRELA</name>
<dbReference type="Pfam" id="PF00874">
    <property type="entry name" value="PRD"/>
    <property type="match status" value="2"/>
</dbReference>
<dbReference type="RefSeq" id="WP_104148752.1">
    <property type="nucleotide sequence ID" value="NZ_JANSGW010000005.1"/>
</dbReference>
<dbReference type="CDD" id="cd05568">
    <property type="entry name" value="PTS_IIB_bgl_like"/>
    <property type="match status" value="1"/>
</dbReference>
<evidence type="ECO:0000313" key="7">
    <source>
        <dbReference type="EMBL" id="MCZ0806137.1"/>
    </source>
</evidence>
<dbReference type="PROSITE" id="PS51372">
    <property type="entry name" value="PRD_2"/>
    <property type="match status" value="2"/>
</dbReference>
<dbReference type="SUPFAM" id="SSF52794">
    <property type="entry name" value="PTS system IIB component-like"/>
    <property type="match status" value="1"/>
</dbReference>
<dbReference type="GO" id="GO:0008982">
    <property type="term" value="F:protein-N(PI)-phosphohistidine-sugar phosphotransferase activity"/>
    <property type="evidence" value="ECO:0007669"/>
    <property type="project" value="InterPro"/>
</dbReference>
<dbReference type="SUPFAM" id="SSF63520">
    <property type="entry name" value="PTS-regulatory domain, PRD"/>
    <property type="match status" value="2"/>
</dbReference>
<dbReference type="GO" id="GO:0009401">
    <property type="term" value="P:phosphoenolpyruvate-dependent sugar phosphotransferase system"/>
    <property type="evidence" value="ECO:0007669"/>
    <property type="project" value="InterPro"/>
</dbReference>
<dbReference type="GO" id="GO:0006355">
    <property type="term" value="P:regulation of DNA-templated transcription"/>
    <property type="evidence" value="ECO:0007669"/>
    <property type="project" value="InterPro"/>
</dbReference>
<dbReference type="EMBL" id="JAPTNE010000005">
    <property type="protein sequence ID" value="MCZ0806137.1"/>
    <property type="molecule type" value="Genomic_DNA"/>
</dbReference>
<evidence type="ECO:0000256" key="2">
    <source>
        <dbReference type="ARBA" id="ARBA00022737"/>
    </source>
</evidence>
<dbReference type="Gene3D" id="1.10.1790.10">
    <property type="entry name" value="PRD domain"/>
    <property type="match status" value="1"/>
</dbReference>
<dbReference type="InterPro" id="IPR013011">
    <property type="entry name" value="PTS_EIIB_2"/>
</dbReference>
<feature type="domain" description="PRD" evidence="6">
    <location>
        <begin position="317"/>
        <end position="424"/>
    </location>
</feature>
<protein>
    <submittedName>
        <fullName evidence="7">Transcription antiterminator</fullName>
    </submittedName>
</protein>
<dbReference type="InterPro" id="IPR011608">
    <property type="entry name" value="PRD"/>
</dbReference>
<dbReference type="InterPro" id="IPR036634">
    <property type="entry name" value="PRD_sf"/>
</dbReference>
<comment type="caution">
    <text evidence="7">The sequence shown here is derived from an EMBL/GenBank/DDBJ whole genome shotgun (WGS) entry which is preliminary data.</text>
</comment>
<dbReference type="AlphaFoldDB" id="A0AAP3DDN4"/>
<dbReference type="PROSITE" id="PS51099">
    <property type="entry name" value="PTS_EIIB_TYPE_2"/>
    <property type="match status" value="1"/>
</dbReference>
<dbReference type="PANTHER" id="PTHR30185:SF18">
    <property type="entry name" value="TRANSCRIPTIONAL REGULATOR MTLR"/>
    <property type="match status" value="1"/>
</dbReference>
<keyword evidence="3" id="KW-0805">Transcription regulation</keyword>
<dbReference type="Gene3D" id="1.10.10.10">
    <property type="entry name" value="Winged helix-like DNA-binding domain superfamily/Winged helix DNA-binding domain"/>
    <property type="match status" value="1"/>
</dbReference>
<keyword evidence="2" id="KW-0677">Repeat</keyword>
<proteinExistence type="predicted"/>
<dbReference type="Proteomes" id="UP001077662">
    <property type="component" value="Unassembled WGS sequence"/>
</dbReference>
<sequence>MLSSRSREIIKTLVLAPEPLRIKELAIVFQVSERTVKYDLEHIRAWLKERNIPLLSQPNKGIWLECQEQTKNQVMDWLQNHRANEIFLHQNERTRYIALELLCEAEYLRIKDFTESLLVSRNTIISDLDEVERFCSYWQLQFERKLRVGLRIVGTELQRRLALEQLMLDLLDGSDMFQLVQSISQEQDSMALVTPIFHRLKIGEGETYRLQEALNRIVLRIGKELRIHLSDRVLISLLIRIGIVVQRLRSGYGNQLDTLEISAIHQFSIFTYFQDELQVLFDQLSLTITEKDIAFICMPTIGMIVDPHAYEHTVDSYEQAEIYALTDELIQAVSDKCGIIFREDPGLMEHLFAHLADRIVKYRNGVLDPNPLTDDIIRTYPSLFTALKQICLEKFEKYQILLSNSDIAYIVLHFQAAQERLLGHRRVRALVVCGTGRGVARFLQTHLEKEVKTLQVVGLCSSLEVDSFLQSRSVDLIVSVIPLQAKVPVVQINALPTKQDREKLQSVLNLVKAKQVEEASQVGKWRAIREKSSATIHTSSVAGISSYDPLSRGERTNSSLLTKNMSSAMIQEMENITQDIILQGFEIGMKLTSQFAHLLPEKRQQGLLLHVLLMMNRLSHGNSYLNYETSGLQESRHMQAYRNELAQFFEQEHLTLPTSELTAIMRYFTEERG</sequence>
<dbReference type="InterPro" id="IPR036095">
    <property type="entry name" value="PTS_EIIB-like_sf"/>
</dbReference>
<feature type="domain" description="PTS EIIB type-2" evidence="5">
    <location>
        <begin position="427"/>
        <end position="516"/>
    </location>
</feature>
<dbReference type="InterPro" id="IPR050661">
    <property type="entry name" value="BglG_antiterminators"/>
</dbReference>
<evidence type="ECO:0000259" key="6">
    <source>
        <dbReference type="PROSITE" id="PS51372"/>
    </source>
</evidence>
<dbReference type="PANTHER" id="PTHR30185">
    <property type="entry name" value="CRYPTIC BETA-GLUCOSIDE BGL OPERON ANTITERMINATOR"/>
    <property type="match status" value="1"/>
</dbReference>
<gene>
    <name evidence="7" type="ORF">O0554_04260</name>
</gene>
<dbReference type="Gene3D" id="3.40.50.2300">
    <property type="match status" value="1"/>
</dbReference>
<dbReference type="InterPro" id="IPR036388">
    <property type="entry name" value="WH-like_DNA-bd_sf"/>
</dbReference>
<evidence type="ECO:0000256" key="3">
    <source>
        <dbReference type="ARBA" id="ARBA00023015"/>
    </source>
</evidence>
<evidence type="ECO:0000313" key="8">
    <source>
        <dbReference type="Proteomes" id="UP001077662"/>
    </source>
</evidence>
<organism evidence="7 8">
    <name type="scientific">Brevibacillus laterosporus</name>
    <name type="common">Bacillus laterosporus</name>
    <dbReference type="NCBI Taxonomy" id="1465"/>
    <lineage>
        <taxon>Bacteria</taxon>
        <taxon>Bacillati</taxon>
        <taxon>Bacillota</taxon>
        <taxon>Bacilli</taxon>
        <taxon>Bacillales</taxon>
        <taxon>Paenibacillaceae</taxon>
        <taxon>Brevibacillus</taxon>
    </lineage>
</organism>
<keyword evidence="1" id="KW-0808">Transferase</keyword>
<evidence type="ECO:0000256" key="4">
    <source>
        <dbReference type="ARBA" id="ARBA00023163"/>
    </source>
</evidence>
<reference evidence="7" key="1">
    <citation type="submission" date="2022-09" db="EMBL/GenBank/DDBJ databases">
        <title>Genome analysis and characterization of larvicidal activity of Brevibacillus strains.</title>
        <authorList>
            <person name="Patrusheva E.V."/>
            <person name="Izotova A.O."/>
            <person name="Toshchakov S.V."/>
            <person name="Sineoky S.P."/>
        </authorList>
    </citation>
    <scope>NUCLEOTIDE SEQUENCE</scope>
    <source>
        <strain evidence="7">VKPM_B-13247</strain>
    </source>
</reference>